<dbReference type="InterPro" id="IPR011089">
    <property type="entry name" value="GmrSD_C"/>
</dbReference>
<dbReference type="PANTHER" id="PTHR24094:SF15">
    <property type="entry name" value="AMP-DEPENDENT SYNTHETASE_LIGASE DOMAIN-CONTAINING PROTEIN-RELATED"/>
    <property type="match status" value="1"/>
</dbReference>
<feature type="region of interest" description="Disordered" evidence="1">
    <location>
        <begin position="72"/>
        <end position="92"/>
    </location>
</feature>
<evidence type="ECO:0000313" key="5">
    <source>
        <dbReference type="Proteomes" id="UP000295729"/>
    </source>
</evidence>
<proteinExistence type="predicted"/>
<dbReference type="PANTHER" id="PTHR24094">
    <property type="entry name" value="SECRETED PROTEIN"/>
    <property type="match status" value="1"/>
</dbReference>
<keyword evidence="2" id="KW-0732">Signal</keyword>
<keyword evidence="5" id="KW-1185">Reference proteome</keyword>
<feature type="signal peptide" evidence="2">
    <location>
        <begin position="1"/>
        <end position="30"/>
    </location>
</feature>
<reference evidence="4 5" key="1">
    <citation type="submission" date="2019-03" db="EMBL/GenBank/DDBJ databases">
        <title>Genomic Encyclopedia of Type Strains, Phase IV (KMG-IV): sequencing the most valuable type-strain genomes for metagenomic binning, comparative biology and taxonomic classification.</title>
        <authorList>
            <person name="Goeker M."/>
        </authorList>
    </citation>
    <scope>NUCLEOTIDE SEQUENCE [LARGE SCALE GENOMIC DNA]</scope>
    <source>
        <strain evidence="4 5">DSM 5604</strain>
    </source>
</reference>
<dbReference type="Pfam" id="PF07510">
    <property type="entry name" value="GmrSD_C"/>
    <property type="match status" value="1"/>
</dbReference>
<protein>
    <submittedName>
        <fullName evidence="4">Uncharacterized protein DUF1524</fullName>
    </submittedName>
</protein>
<organism evidence="4 5">
    <name type="scientific">Marinomonas communis</name>
    <dbReference type="NCBI Taxonomy" id="28254"/>
    <lineage>
        <taxon>Bacteria</taxon>
        <taxon>Pseudomonadati</taxon>
        <taxon>Pseudomonadota</taxon>
        <taxon>Gammaproteobacteria</taxon>
        <taxon>Oceanospirillales</taxon>
        <taxon>Oceanospirillaceae</taxon>
        <taxon>Marinomonas</taxon>
    </lineage>
</organism>
<dbReference type="AlphaFoldDB" id="A0A4R6X319"/>
<evidence type="ECO:0000313" key="4">
    <source>
        <dbReference type="EMBL" id="TDR05956.1"/>
    </source>
</evidence>
<feature type="chain" id="PRO_5020564131" evidence="2">
    <location>
        <begin position="31"/>
        <end position="236"/>
    </location>
</feature>
<accession>A0A4R6X319</accession>
<dbReference type="Proteomes" id="UP000295729">
    <property type="component" value="Unassembled WGS sequence"/>
</dbReference>
<evidence type="ECO:0000256" key="2">
    <source>
        <dbReference type="SAM" id="SignalP"/>
    </source>
</evidence>
<feature type="compositionally biased region" description="Low complexity" evidence="1">
    <location>
        <begin position="73"/>
        <end position="92"/>
    </location>
</feature>
<feature type="domain" description="GmrSD restriction endonucleases C-terminal" evidence="3">
    <location>
        <begin position="137"/>
        <end position="221"/>
    </location>
</feature>
<sequence length="236" mass="26778">MDNCERHSMQLMKTLLTSVILLCLFQPAWADQPVKKSKSSICHRPNTEFYSRTKNFTAYETIEACLASGGRLPKGQSLSPSKSPSVSSKSKELLPSVYDRDHFGYGWNDDDKDCQNTRHELLISSSTIPVTFKDSKKCKVARGRWISMFTGDIITDASKLQIDHVVPLKWAWIHGANSWTRAKRVEFANDPINIIAVEGVLNGSKSDRGPDEWLPPKNQEQYKARFQRVVLKYGLK</sequence>
<gene>
    <name evidence="4" type="ORF">C8D85_3493</name>
</gene>
<comment type="caution">
    <text evidence="4">The sequence shown here is derived from an EMBL/GenBank/DDBJ whole genome shotgun (WGS) entry which is preliminary data.</text>
</comment>
<name>A0A4R6X319_9GAMM</name>
<evidence type="ECO:0000256" key="1">
    <source>
        <dbReference type="SAM" id="MobiDB-lite"/>
    </source>
</evidence>
<dbReference type="EMBL" id="SNZA01000007">
    <property type="protein sequence ID" value="TDR05956.1"/>
    <property type="molecule type" value="Genomic_DNA"/>
</dbReference>
<evidence type="ECO:0000259" key="3">
    <source>
        <dbReference type="Pfam" id="PF07510"/>
    </source>
</evidence>